<reference evidence="2 3" key="1">
    <citation type="submission" date="2020-08" db="EMBL/GenBank/DDBJ databases">
        <title>Dyella sp. G9 isolated from forest soil.</title>
        <authorList>
            <person name="Fu J."/>
            <person name="Qiu L."/>
        </authorList>
    </citation>
    <scope>NUCLEOTIDE SEQUENCE [LARGE SCALE GENOMIC DNA]</scope>
    <source>
        <strain evidence="2 3">G9</strain>
    </source>
</reference>
<evidence type="ECO:0000313" key="2">
    <source>
        <dbReference type="EMBL" id="QNK03623.1"/>
    </source>
</evidence>
<accession>A0A7G8QA15</accession>
<proteinExistence type="predicted"/>
<dbReference type="Pfam" id="PF02026">
    <property type="entry name" value="RyR"/>
    <property type="match status" value="1"/>
</dbReference>
<dbReference type="Proteomes" id="UP000515873">
    <property type="component" value="Chromosome"/>
</dbReference>
<organism evidence="2 3">
    <name type="scientific">Dyella telluris</name>
    <dbReference type="NCBI Taxonomy" id="2763498"/>
    <lineage>
        <taxon>Bacteria</taxon>
        <taxon>Pseudomonadati</taxon>
        <taxon>Pseudomonadota</taxon>
        <taxon>Gammaproteobacteria</taxon>
        <taxon>Lysobacterales</taxon>
        <taxon>Rhodanobacteraceae</taxon>
        <taxon>Dyella</taxon>
    </lineage>
</organism>
<gene>
    <name evidence="2" type="ORF">H8F01_00715</name>
</gene>
<sequence>MAHEANREYCISIGDESQVPWSIAPAWQKESARNGVLAAKSGLSPVELHASWSAQKIAEGWVYGPVKDSEAKTHPCLVSYDELPEVQKVKDIIFRAVARAALRFSL</sequence>
<evidence type="ECO:0000313" key="3">
    <source>
        <dbReference type="Proteomes" id="UP000515873"/>
    </source>
</evidence>
<dbReference type="KEGG" id="dtl:H8F01_00715"/>
<dbReference type="InterPro" id="IPR003032">
    <property type="entry name" value="Ryanodine_rcpt"/>
</dbReference>
<dbReference type="EMBL" id="CP060412">
    <property type="protein sequence ID" value="QNK03623.1"/>
    <property type="molecule type" value="Genomic_DNA"/>
</dbReference>
<protein>
    <recommendedName>
        <fullName evidence="1">Ryanodine receptor Ryr domain-containing protein</fullName>
    </recommendedName>
</protein>
<dbReference type="Gene3D" id="6.20.350.10">
    <property type="match status" value="1"/>
</dbReference>
<dbReference type="AlphaFoldDB" id="A0A7G8QA15"/>
<name>A0A7G8QA15_9GAMM</name>
<keyword evidence="3" id="KW-1185">Reference proteome</keyword>
<evidence type="ECO:0000259" key="1">
    <source>
        <dbReference type="Pfam" id="PF02026"/>
    </source>
</evidence>
<feature type="domain" description="Ryanodine receptor Ryr" evidence="1">
    <location>
        <begin position="48"/>
        <end position="91"/>
    </location>
</feature>